<evidence type="ECO:0000313" key="2">
    <source>
        <dbReference type="EnsemblPlants" id="KEH25962"/>
    </source>
</evidence>
<evidence type="ECO:0000313" key="3">
    <source>
        <dbReference type="Proteomes" id="UP000002051"/>
    </source>
</evidence>
<gene>
    <name evidence="1" type="ordered locus">MTR_6g038450</name>
</gene>
<dbReference type="HOGENOM" id="CLU_1212491_0_0_1"/>
<organism evidence="1 3">
    <name type="scientific">Medicago truncatula</name>
    <name type="common">Barrel medic</name>
    <name type="synonym">Medicago tribuloides</name>
    <dbReference type="NCBI Taxonomy" id="3880"/>
    <lineage>
        <taxon>Eukaryota</taxon>
        <taxon>Viridiplantae</taxon>
        <taxon>Streptophyta</taxon>
        <taxon>Embryophyta</taxon>
        <taxon>Tracheophyta</taxon>
        <taxon>Spermatophyta</taxon>
        <taxon>Magnoliopsida</taxon>
        <taxon>eudicotyledons</taxon>
        <taxon>Gunneridae</taxon>
        <taxon>Pentapetalae</taxon>
        <taxon>rosids</taxon>
        <taxon>fabids</taxon>
        <taxon>Fabales</taxon>
        <taxon>Fabaceae</taxon>
        <taxon>Papilionoideae</taxon>
        <taxon>50 kb inversion clade</taxon>
        <taxon>NPAAA clade</taxon>
        <taxon>Hologalegina</taxon>
        <taxon>IRL clade</taxon>
        <taxon>Trifolieae</taxon>
        <taxon>Medicago</taxon>
    </lineage>
</organism>
<evidence type="ECO:0000313" key="1">
    <source>
        <dbReference type="EMBL" id="KEH25962.1"/>
    </source>
</evidence>
<name>A0A072U8I6_MEDTR</name>
<dbReference type="EMBL" id="CM001222">
    <property type="protein sequence ID" value="KEH25962.1"/>
    <property type="molecule type" value="Genomic_DNA"/>
</dbReference>
<dbReference type="Proteomes" id="UP000002051">
    <property type="component" value="Chromosome 6"/>
</dbReference>
<keyword evidence="3" id="KW-1185">Reference proteome</keyword>
<reference evidence="1 3" key="1">
    <citation type="journal article" date="2011" name="Nature">
        <title>The Medicago genome provides insight into the evolution of rhizobial symbioses.</title>
        <authorList>
            <person name="Young N.D."/>
            <person name="Debelle F."/>
            <person name="Oldroyd G.E."/>
            <person name="Geurts R."/>
            <person name="Cannon S.B."/>
            <person name="Udvardi M.K."/>
            <person name="Benedito V.A."/>
            <person name="Mayer K.F."/>
            <person name="Gouzy J."/>
            <person name="Schoof H."/>
            <person name="Van de Peer Y."/>
            <person name="Proost S."/>
            <person name="Cook D.R."/>
            <person name="Meyers B.C."/>
            <person name="Spannagl M."/>
            <person name="Cheung F."/>
            <person name="De Mita S."/>
            <person name="Krishnakumar V."/>
            <person name="Gundlach H."/>
            <person name="Zhou S."/>
            <person name="Mudge J."/>
            <person name="Bharti A.K."/>
            <person name="Murray J.D."/>
            <person name="Naoumkina M.A."/>
            <person name="Rosen B."/>
            <person name="Silverstein K.A."/>
            <person name="Tang H."/>
            <person name="Rombauts S."/>
            <person name="Zhao P.X."/>
            <person name="Zhou P."/>
            <person name="Barbe V."/>
            <person name="Bardou P."/>
            <person name="Bechner M."/>
            <person name="Bellec A."/>
            <person name="Berger A."/>
            <person name="Berges H."/>
            <person name="Bidwell S."/>
            <person name="Bisseling T."/>
            <person name="Choisne N."/>
            <person name="Couloux A."/>
            <person name="Denny R."/>
            <person name="Deshpande S."/>
            <person name="Dai X."/>
            <person name="Doyle J.J."/>
            <person name="Dudez A.M."/>
            <person name="Farmer A.D."/>
            <person name="Fouteau S."/>
            <person name="Franken C."/>
            <person name="Gibelin C."/>
            <person name="Gish J."/>
            <person name="Goldstein S."/>
            <person name="Gonzalez A.J."/>
            <person name="Green P.J."/>
            <person name="Hallab A."/>
            <person name="Hartog M."/>
            <person name="Hua A."/>
            <person name="Humphray S.J."/>
            <person name="Jeong D.H."/>
            <person name="Jing Y."/>
            <person name="Jocker A."/>
            <person name="Kenton S.M."/>
            <person name="Kim D.J."/>
            <person name="Klee K."/>
            <person name="Lai H."/>
            <person name="Lang C."/>
            <person name="Lin S."/>
            <person name="Macmil S.L."/>
            <person name="Magdelenat G."/>
            <person name="Matthews L."/>
            <person name="McCorrison J."/>
            <person name="Monaghan E.L."/>
            <person name="Mun J.H."/>
            <person name="Najar F.Z."/>
            <person name="Nicholson C."/>
            <person name="Noirot C."/>
            <person name="O'Bleness M."/>
            <person name="Paule C.R."/>
            <person name="Poulain J."/>
            <person name="Prion F."/>
            <person name="Qin B."/>
            <person name="Qu C."/>
            <person name="Retzel E.F."/>
            <person name="Riddle C."/>
            <person name="Sallet E."/>
            <person name="Samain S."/>
            <person name="Samson N."/>
            <person name="Sanders I."/>
            <person name="Saurat O."/>
            <person name="Scarpelli C."/>
            <person name="Schiex T."/>
            <person name="Segurens B."/>
            <person name="Severin A.J."/>
            <person name="Sherrier D.J."/>
            <person name="Shi R."/>
            <person name="Sims S."/>
            <person name="Singer S.R."/>
            <person name="Sinharoy S."/>
            <person name="Sterck L."/>
            <person name="Viollet A."/>
            <person name="Wang B.B."/>
            <person name="Wang K."/>
            <person name="Wang M."/>
            <person name="Wang X."/>
            <person name="Warfsmann J."/>
            <person name="Weissenbach J."/>
            <person name="White D.D."/>
            <person name="White J.D."/>
            <person name="Wiley G.B."/>
            <person name="Wincker P."/>
            <person name="Xing Y."/>
            <person name="Yang L."/>
            <person name="Yao Z."/>
            <person name="Ying F."/>
            <person name="Zhai J."/>
            <person name="Zhou L."/>
            <person name="Zuber A."/>
            <person name="Denarie J."/>
            <person name="Dixon R.A."/>
            <person name="May G.D."/>
            <person name="Schwartz D.C."/>
            <person name="Rogers J."/>
            <person name="Quetier F."/>
            <person name="Town C.D."/>
            <person name="Roe B.A."/>
        </authorList>
    </citation>
    <scope>NUCLEOTIDE SEQUENCE [LARGE SCALE GENOMIC DNA]</scope>
    <source>
        <strain evidence="1">A17</strain>
        <strain evidence="2 3">cv. Jemalong A17</strain>
    </source>
</reference>
<sequence length="188" mass="21305">MADGGLDYPIQKKLDTQYLRDMTQLADRVQQVERHKAEKARTSKLSKKENVAYVDTDDIESGFDLNFDDVKNSEVNLAELKLGPPFTCKVLRLSNSKNPEEPTNEKYPLKMDSVQKALDEGRLMFGDKSNKPMQIDVDPLKQVGCMYVEIADVNVIETTESVAESFGKPKNANKYQKEDVVMVTEDHI</sequence>
<accession>A0A072U8I6</accession>
<reference evidence="1 3" key="2">
    <citation type="journal article" date="2014" name="BMC Genomics">
        <title>An improved genome release (version Mt4.0) for the model legume Medicago truncatula.</title>
        <authorList>
            <person name="Tang H."/>
            <person name="Krishnakumar V."/>
            <person name="Bidwell S."/>
            <person name="Rosen B."/>
            <person name="Chan A."/>
            <person name="Zhou S."/>
            <person name="Gentzbittel L."/>
            <person name="Childs K.L."/>
            <person name="Yandell M."/>
            <person name="Gundlach H."/>
            <person name="Mayer K.F."/>
            <person name="Schwartz D.C."/>
            <person name="Town C.D."/>
        </authorList>
    </citation>
    <scope>GENOME REANNOTATION</scope>
    <source>
        <strain evidence="1">A17</strain>
        <strain evidence="2 3">cv. Jemalong A17</strain>
    </source>
</reference>
<protein>
    <submittedName>
        <fullName evidence="1 2">Uncharacterized protein</fullName>
    </submittedName>
</protein>
<reference evidence="2" key="3">
    <citation type="submission" date="2015-04" db="UniProtKB">
        <authorList>
            <consortium name="EnsemblPlants"/>
        </authorList>
    </citation>
    <scope>IDENTIFICATION</scope>
    <source>
        <strain evidence="2">cv. Jemalong A17</strain>
    </source>
</reference>
<proteinExistence type="predicted"/>
<dbReference type="EnsemblPlants" id="KEH25962">
    <property type="protein sequence ID" value="KEH25962"/>
    <property type="gene ID" value="MTR_6g038450"/>
</dbReference>
<dbReference type="AlphaFoldDB" id="A0A072U8I6"/>